<evidence type="ECO:0000313" key="3">
    <source>
        <dbReference type="RefSeq" id="XP_016700117.1"/>
    </source>
</evidence>
<feature type="compositionally biased region" description="Basic residues" evidence="1">
    <location>
        <begin position="171"/>
        <end position="196"/>
    </location>
</feature>
<dbReference type="KEGG" id="ghi:107915470"/>
<name>A0A1U8KCA6_GOSHI</name>
<protein>
    <submittedName>
        <fullName evidence="3">Nucleolar protein 58-like</fullName>
    </submittedName>
</protein>
<sequence>MTRGKDTLTMKEAETRKIRKGQSRKPGNKLNYRDIIVVQNEGYREKEEESGDIEECMRRIDSLVEGEVIAGKEAPTVEEKVAMKEEDVVHVDVVNEMAEEKNTKIEATEKESVEDIVNAFELMDTTKDDLELDRRKLQRPLKVTPPTQKVVDDTEAEELEEESEDRANPKERKRNHFKDKKRKKDEKKRRKKKHRAATLMAEEN</sequence>
<gene>
    <name evidence="3" type="primary">LOC107915470</name>
</gene>
<reference evidence="3" key="2">
    <citation type="submission" date="2025-08" db="UniProtKB">
        <authorList>
            <consortium name="RefSeq"/>
        </authorList>
    </citation>
    <scope>IDENTIFICATION</scope>
</reference>
<feature type="region of interest" description="Disordered" evidence="1">
    <location>
        <begin position="1"/>
        <end position="27"/>
    </location>
</feature>
<dbReference type="PaxDb" id="3635-A0A1U8KCA6"/>
<dbReference type="RefSeq" id="XP_016700117.1">
    <property type="nucleotide sequence ID" value="XM_016844628.1"/>
</dbReference>
<proteinExistence type="predicted"/>
<reference evidence="2" key="1">
    <citation type="journal article" date="2020" name="Nat. Genet.">
        <title>Genomic diversifications of five Gossypium allopolyploid species and their impact on cotton improvement.</title>
        <authorList>
            <person name="Chen Z.J."/>
            <person name="Sreedasyam A."/>
            <person name="Ando A."/>
            <person name="Song Q."/>
            <person name="De Santiago L.M."/>
            <person name="Hulse-Kemp A.M."/>
            <person name="Ding M."/>
            <person name="Ye W."/>
            <person name="Kirkbride R.C."/>
            <person name="Jenkins J."/>
            <person name="Plott C."/>
            <person name="Lovell J."/>
            <person name="Lin Y.M."/>
            <person name="Vaughn R."/>
            <person name="Liu B."/>
            <person name="Simpson S."/>
            <person name="Scheffler B.E."/>
            <person name="Wen L."/>
            <person name="Saski C.A."/>
            <person name="Grover C.E."/>
            <person name="Hu G."/>
            <person name="Conover J.L."/>
            <person name="Carlson J.W."/>
            <person name="Shu S."/>
            <person name="Boston L.B."/>
            <person name="Williams M."/>
            <person name="Peterson D.G."/>
            <person name="McGee K."/>
            <person name="Jones D.C."/>
            <person name="Wendel J.F."/>
            <person name="Stelly D.M."/>
            <person name="Grimwood J."/>
            <person name="Schmutz J."/>
        </authorList>
    </citation>
    <scope>NUCLEOTIDE SEQUENCE [LARGE SCALE GENOMIC DNA]</scope>
    <source>
        <strain evidence="2">cv. TM-1</strain>
    </source>
</reference>
<evidence type="ECO:0000256" key="1">
    <source>
        <dbReference type="SAM" id="MobiDB-lite"/>
    </source>
</evidence>
<feature type="region of interest" description="Disordered" evidence="1">
    <location>
        <begin position="137"/>
        <end position="204"/>
    </location>
</feature>
<feature type="compositionally biased region" description="Acidic residues" evidence="1">
    <location>
        <begin position="153"/>
        <end position="164"/>
    </location>
</feature>
<feature type="compositionally biased region" description="Basic and acidic residues" evidence="1">
    <location>
        <begin position="1"/>
        <end position="16"/>
    </location>
</feature>
<dbReference type="AlphaFoldDB" id="A0A1U8KCA6"/>
<evidence type="ECO:0000313" key="2">
    <source>
        <dbReference type="Proteomes" id="UP000818029"/>
    </source>
</evidence>
<organism evidence="2 3">
    <name type="scientific">Gossypium hirsutum</name>
    <name type="common">Upland cotton</name>
    <name type="synonym">Gossypium mexicanum</name>
    <dbReference type="NCBI Taxonomy" id="3635"/>
    <lineage>
        <taxon>Eukaryota</taxon>
        <taxon>Viridiplantae</taxon>
        <taxon>Streptophyta</taxon>
        <taxon>Embryophyta</taxon>
        <taxon>Tracheophyta</taxon>
        <taxon>Spermatophyta</taxon>
        <taxon>Magnoliopsida</taxon>
        <taxon>eudicotyledons</taxon>
        <taxon>Gunneridae</taxon>
        <taxon>Pentapetalae</taxon>
        <taxon>rosids</taxon>
        <taxon>malvids</taxon>
        <taxon>Malvales</taxon>
        <taxon>Malvaceae</taxon>
        <taxon>Malvoideae</taxon>
        <taxon>Gossypium</taxon>
    </lineage>
</organism>
<accession>A0A1U8KCA6</accession>
<feature type="compositionally biased region" description="Basic residues" evidence="1">
    <location>
        <begin position="17"/>
        <end position="27"/>
    </location>
</feature>
<dbReference type="Proteomes" id="UP000818029">
    <property type="component" value="Chromosome D10"/>
</dbReference>
<dbReference type="GeneID" id="107915470"/>
<keyword evidence="2" id="KW-1185">Reference proteome</keyword>